<organism evidence="3 4">
    <name type="scientific">Agromyces intestinalis</name>
    <dbReference type="NCBI Taxonomy" id="2592652"/>
    <lineage>
        <taxon>Bacteria</taxon>
        <taxon>Bacillati</taxon>
        <taxon>Actinomycetota</taxon>
        <taxon>Actinomycetes</taxon>
        <taxon>Micrococcales</taxon>
        <taxon>Microbacteriaceae</taxon>
        <taxon>Agromyces</taxon>
    </lineage>
</organism>
<protein>
    <submittedName>
        <fullName evidence="3">Uncharacterized protein</fullName>
    </submittedName>
</protein>
<accession>A0A5C1YHP3</accession>
<dbReference type="KEGG" id="ail:FLP10_09090"/>
<feature type="region of interest" description="Disordered" evidence="1">
    <location>
        <begin position="149"/>
        <end position="171"/>
    </location>
</feature>
<dbReference type="RefSeq" id="WP_149160576.1">
    <property type="nucleotide sequence ID" value="NZ_CP043505.1"/>
</dbReference>
<dbReference type="OrthoDB" id="5123004at2"/>
<keyword evidence="4" id="KW-1185">Reference proteome</keyword>
<evidence type="ECO:0000256" key="1">
    <source>
        <dbReference type="SAM" id="MobiDB-lite"/>
    </source>
</evidence>
<evidence type="ECO:0000313" key="4">
    <source>
        <dbReference type="Proteomes" id="UP000324678"/>
    </source>
</evidence>
<keyword evidence="2" id="KW-0472">Membrane</keyword>
<gene>
    <name evidence="3" type="ORF">FLP10_09090</name>
</gene>
<keyword evidence="2" id="KW-0812">Transmembrane</keyword>
<dbReference type="AlphaFoldDB" id="A0A5C1YHP3"/>
<dbReference type="EMBL" id="CP043505">
    <property type="protein sequence ID" value="QEO14557.1"/>
    <property type="molecule type" value="Genomic_DNA"/>
</dbReference>
<proteinExistence type="predicted"/>
<reference evidence="3 4" key="1">
    <citation type="submission" date="2019-09" db="EMBL/GenBank/DDBJ databases">
        <title>Genome sequencing of strain KACC 19306.</title>
        <authorList>
            <person name="Heo J."/>
            <person name="Kim S.-J."/>
            <person name="Kim J.-S."/>
            <person name="Hong S.-B."/>
            <person name="Kwon S.-W."/>
        </authorList>
    </citation>
    <scope>NUCLEOTIDE SEQUENCE [LARGE SCALE GENOMIC DNA]</scope>
    <source>
        <strain evidence="3 4">KACC 19306</strain>
    </source>
</reference>
<sequence>MTDPLDDLVRAAAPTALGEADETRELALALAVAAAQPANRRRRRTGRLAITVMLGLGLLGAGVGAAAAVPAIAGWLDWAPDAVAERSFEFGEGTPLGRCEVLVRVQPVYGALPDSEVDGRLEQARRFLADENWDDELASITEREVRAALQQDQAKRDQLAAEDPSVTPPPATLSLAATRIMYARFAAEFEQAGFFDDGSVSLEAAAGPCDGARGGARDDASDADDER</sequence>
<evidence type="ECO:0000256" key="2">
    <source>
        <dbReference type="SAM" id="Phobius"/>
    </source>
</evidence>
<feature type="region of interest" description="Disordered" evidence="1">
    <location>
        <begin position="205"/>
        <end position="227"/>
    </location>
</feature>
<keyword evidence="2" id="KW-1133">Transmembrane helix</keyword>
<feature type="transmembrane region" description="Helical" evidence="2">
    <location>
        <begin position="48"/>
        <end position="76"/>
    </location>
</feature>
<evidence type="ECO:0000313" key="3">
    <source>
        <dbReference type="EMBL" id="QEO14557.1"/>
    </source>
</evidence>
<dbReference type="Proteomes" id="UP000324678">
    <property type="component" value="Chromosome"/>
</dbReference>
<name>A0A5C1YHP3_9MICO</name>